<keyword evidence="4" id="KW-1185">Reference proteome</keyword>
<feature type="signal peptide" evidence="1">
    <location>
        <begin position="1"/>
        <end position="18"/>
    </location>
</feature>
<organism evidence="3 4">
    <name type="scientific">Chryseobacterium rhizosphaerae</name>
    <dbReference type="NCBI Taxonomy" id="395937"/>
    <lineage>
        <taxon>Bacteria</taxon>
        <taxon>Pseudomonadati</taxon>
        <taxon>Bacteroidota</taxon>
        <taxon>Flavobacteriia</taxon>
        <taxon>Flavobacteriales</taxon>
        <taxon>Weeksellaceae</taxon>
        <taxon>Chryseobacterium group</taxon>
        <taxon>Chryseobacterium</taxon>
    </lineage>
</organism>
<dbReference type="EMBL" id="QNUF01000043">
    <property type="protein sequence ID" value="REC70276.1"/>
    <property type="molecule type" value="Genomic_DNA"/>
</dbReference>
<evidence type="ECO:0000256" key="1">
    <source>
        <dbReference type="SAM" id="SignalP"/>
    </source>
</evidence>
<keyword evidence="1" id="KW-0732">Signal</keyword>
<reference evidence="3 4" key="1">
    <citation type="journal article" date="2010" name="Syst. Appl. Microbiol.">
        <title>Four new species of Chryseobacterium from the rhizosphere of coastal sand dune plants, Chryseobacterium elymi sp. nov., Chryseobacterium hagamense sp. nov., Chryseobacterium lathyri sp. nov. and Chryseobacterium rhizosphaerae sp. nov.</title>
        <authorList>
            <person name="Cho S.H."/>
            <person name="Lee K.S."/>
            <person name="Shin D.S."/>
            <person name="Han J.H."/>
            <person name="Park K.S."/>
            <person name="Lee C.H."/>
            <person name="Park K.H."/>
            <person name="Kim S.B."/>
        </authorList>
    </citation>
    <scope>NUCLEOTIDE SEQUENCE [LARGE SCALE GENOMIC DNA]</scope>
    <source>
        <strain evidence="3 4">KCTC 22548</strain>
    </source>
</reference>
<feature type="domain" description="DUF6705" evidence="2">
    <location>
        <begin position="1"/>
        <end position="156"/>
    </location>
</feature>
<protein>
    <recommendedName>
        <fullName evidence="2">DUF6705 domain-containing protein</fullName>
    </recommendedName>
</protein>
<proteinExistence type="predicted"/>
<evidence type="ECO:0000259" key="2">
    <source>
        <dbReference type="Pfam" id="PF20448"/>
    </source>
</evidence>
<dbReference type="Pfam" id="PF20448">
    <property type="entry name" value="DUF6705"/>
    <property type="match status" value="1"/>
</dbReference>
<evidence type="ECO:0000313" key="3">
    <source>
        <dbReference type="EMBL" id="REC70276.1"/>
    </source>
</evidence>
<gene>
    <name evidence="3" type="ORF">DRF57_22230</name>
</gene>
<sequence>MKNIVLILIILLSFSCKAQSVISLEQAYEYSKSPDGLPESVTYVKDINNRLDQFVGTWKGSYGGKNYEFQFIKKINFGEYSVKWDEIIGRFMVKDNAGNVLYNTLNEINDNNTYFWGARLQNRAYEMSFVGNYDCLESGSVYIEIRINNTNEMKLFYSQDKDGILNPAKCPNFNTYVPLLPTETMILTRQ</sequence>
<dbReference type="InterPro" id="IPR046551">
    <property type="entry name" value="DUF6705"/>
</dbReference>
<dbReference type="PROSITE" id="PS51257">
    <property type="entry name" value="PROKAR_LIPOPROTEIN"/>
    <property type="match status" value="1"/>
</dbReference>
<feature type="chain" id="PRO_5046013246" description="DUF6705 domain-containing protein" evidence="1">
    <location>
        <begin position="19"/>
        <end position="190"/>
    </location>
</feature>
<comment type="caution">
    <text evidence="3">The sequence shown here is derived from an EMBL/GenBank/DDBJ whole genome shotgun (WGS) entry which is preliminary data.</text>
</comment>
<name>A0ABX9IE23_9FLAO</name>
<accession>A0ABX9IE23</accession>
<dbReference type="Proteomes" id="UP000256491">
    <property type="component" value="Unassembled WGS sequence"/>
</dbReference>
<evidence type="ECO:0000313" key="4">
    <source>
        <dbReference type="Proteomes" id="UP000256491"/>
    </source>
</evidence>
<dbReference type="RefSeq" id="WP_115920946.1">
    <property type="nucleotide sequence ID" value="NZ_BJYH01000055.1"/>
</dbReference>